<evidence type="ECO:0000313" key="1">
    <source>
        <dbReference type="EMBL" id="SMP29877.1"/>
    </source>
</evidence>
<evidence type="ECO:0000313" key="2">
    <source>
        <dbReference type="Proteomes" id="UP001157914"/>
    </source>
</evidence>
<comment type="caution">
    <text evidence="1">The sequence shown here is derived from an EMBL/GenBank/DDBJ whole genome shotgun (WGS) entry which is preliminary data.</text>
</comment>
<dbReference type="EMBL" id="FXTT01000004">
    <property type="protein sequence ID" value="SMP29877.1"/>
    <property type="molecule type" value="Genomic_DNA"/>
</dbReference>
<protein>
    <submittedName>
        <fullName evidence="1">Uncharacterized protein</fullName>
    </submittedName>
</protein>
<proteinExistence type="predicted"/>
<keyword evidence="2" id="KW-1185">Reference proteome</keyword>
<organism evidence="1 2">
    <name type="scientific">Roseibium denhamense</name>
    <dbReference type="NCBI Taxonomy" id="76305"/>
    <lineage>
        <taxon>Bacteria</taxon>
        <taxon>Pseudomonadati</taxon>
        <taxon>Pseudomonadota</taxon>
        <taxon>Alphaproteobacteria</taxon>
        <taxon>Hyphomicrobiales</taxon>
        <taxon>Stappiaceae</taxon>
        <taxon>Roseibium</taxon>
    </lineage>
</organism>
<sequence>MRHKKRRVKSLSQNVCLMILLSQFRIVDDLMVVGKRTSAVGV</sequence>
<accession>A0ABY1P9Y5</accession>
<gene>
    <name evidence="1" type="ORF">SAMN06265374_3152</name>
</gene>
<dbReference type="Proteomes" id="UP001157914">
    <property type="component" value="Unassembled WGS sequence"/>
</dbReference>
<name>A0ABY1P9Y5_9HYPH</name>
<reference evidence="1 2" key="1">
    <citation type="submission" date="2017-05" db="EMBL/GenBank/DDBJ databases">
        <authorList>
            <person name="Varghese N."/>
            <person name="Submissions S."/>
        </authorList>
    </citation>
    <scope>NUCLEOTIDE SEQUENCE [LARGE SCALE GENOMIC DNA]</scope>
    <source>
        <strain evidence="1 2">DSM 15949</strain>
    </source>
</reference>